<evidence type="ECO:0000256" key="6">
    <source>
        <dbReference type="ARBA" id="ARBA00022777"/>
    </source>
</evidence>
<dbReference type="EC" id="2.7.13.3" evidence="2"/>
<evidence type="ECO:0000256" key="2">
    <source>
        <dbReference type="ARBA" id="ARBA00012438"/>
    </source>
</evidence>
<dbReference type="Pfam" id="PF00989">
    <property type="entry name" value="PAS"/>
    <property type="match status" value="1"/>
</dbReference>
<keyword evidence="7" id="KW-0067">ATP-binding</keyword>
<keyword evidence="4" id="KW-0808">Transferase</keyword>
<dbReference type="Pfam" id="PF00512">
    <property type="entry name" value="HisKA"/>
    <property type="match status" value="1"/>
</dbReference>
<keyword evidence="3" id="KW-0597">Phosphoprotein</keyword>
<dbReference type="InterPro" id="IPR036097">
    <property type="entry name" value="HisK_dim/P_sf"/>
</dbReference>
<dbReference type="RefSeq" id="WP_088871552.1">
    <property type="nucleotide sequence ID" value="NZ_CP022110.1"/>
</dbReference>
<protein>
    <recommendedName>
        <fullName evidence="2">histidine kinase</fullName>
        <ecNumber evidence="2">2.7.13.3</ecNumber>
    </recommendedName>
</protein>
<evidence type="ECO:0000256" key="1">
    <source>
        <dbReference type="ARBA" id="ARBA00000085"/>
    </source>
</evidence>
<evidence type="ECO:0000313" key="10">
    <source>
        <dbReference type="EMBL" id="ASG20722.1"/>
    </source>
</evidence>
<keyword evidence="5" id="KW-0547">Nucleotide-binding</keyword>
<reference evidence="10 11" key="1">
    <citation type="submission" date="2017-06" db="EMBL/GenBank/DDBJ databases">
        <title>Complete genome sequence of Nitrospirillum amazonense strain CBAmC, an endophytic nitrogen-fixing and plant growth-promoting bacterium, isolated from sugarcane.</title>
        <authorList>
            <person name="Schwab S."/>
            <person name="dos Santos Teixeira K.R."/>
            <person name="Simoes Araujo J.L."/>
            <person name="Soares Vidal M."/>
            <person name="Borges de Freitas H.R."/>
            <person name="Rivello Crivelaro A.L."/>
            <person name="Bueno de Camargo Nunes A."/>
            <person name="dos Santos C.M."/>
            <person name="Palmeira da Silva Rosa D."/>
            <person name="da Silva Padilha D."/>
            <person name="da Silva E."/>
            <person name="Araujo Terra L."/>
            <person name="Soares Mendes V."/>
            <person name="Farinelli L."/>
            <person name="Magalhaes Cruz L."/>
            <person name="Baldani J.I."/>
        </authorList>
    </citation>
    <scope>NUCLEOTIDE SEQUENCE [LARGE SCALE GENOMIC DNA]</scope>
    <source>
        <strain evidence="10 11">CBAmC</strain>
    </source>
</reference>
<evidence type="ECO:0000256" key="5">
    <source>
        <dbReference type="ARBA" id="ARBA00022741"/>
    </source>
</evidence>
<dbReference type="KEGG" id="nao:Y958_07815"/>
<dbReference type="GO" id="GO:0005524">
    <property type="term" value="F:ATP binding"/>
    <property type="evidence" value="ECO:0007669"/>
    <property type="project" value="UniProtKB-KW"/>
</dbReference>
<dbReference type="SMART" id="SM00091">
    <property type="entry name" value="PAS"/>
    <property type="match status" value="1"/>
</dbReference>
<keyword evidence="6 10" id="KW-0418">Kinase</keyword>
<keyword evidence="8" id="KW-0902">Two-component regulatory system</keyword>
<dbReference type="InterPro" id="IPR035965">
    <property type="entry name" value="PAS-like_dom_sf"/>
</dbReference>
<dbReference type="PANTHER" id="PTHR43065:SF10">
    <property type="entry name" value="PEROXIDE STRESS-ACTIVATED HISTIDINE KINASE MAK3"/>
    <property type="match status" value="1"/>
</dbReference>
<dbReference type="InterPro" id="IPR000014">
    <property type="entry name" value="PAS"/>
</dbReference>
<dbReference type="Gene3D" id="3.30.450.20">
    <property type="entry name" value="PAS domain"/>
    <property type="match status" value="1"/>
</dbReference>
<dbReference type="GO" id="GO:0006355">
    <property type="term" value="P:regulation of DNA-templated transcription"/>
    <property type="evidence" value="ECO:0007669"/>
    <property type="project" value="InterPro"/>
</dbReference>
<sequence length="374" mass="40091">MGRTAALPAPAPGMVDPTAILSALPEPILVIDRQRRIHFANLQAEEFFDASAALLVGSQLDTLIPGDSPVHSLIDQARMTGGSVSDYSIMLETPRIGLHFLTAKAAPLSDPPDLVVLSLHERSIARKIDNQLTHRGAARSVVAMAAMLAHEVKNPLSGIRGAAQLLEENASEGDRMLTRLICDEADRIVALVDRMEVFTDGRPLEKTAVNIHGVLEHVRRVAQSGFGRAIRFVERYDPSLPPVLGNRDQLIQVFLNLVKNAAEACPEKGGEIVLSTAYQHGVRLAVPGSDSRVHLPLLISVQDNGDGIPEDLRANLFDPFVTTKMNGTGLGLALVAKIIGDHGGVIDFDSVPRRTIFKVSLPVAPGRTASEGGV</sequence>
<evidence type="ECO:0000313" key="11">
    <source>
        <dbReference type="Proteomes" id="UP000197153"/>
    </source>
</evidence>
<dbReference type="CDD" id="cd00082">
    <property type="entry name" value="HisKA"/>
    <property type="match status" value="1"/>
</dbReference>
<dbReference type="SMART" id="SM00387">
    <property type="entry name" value="HATPase_c"/>
    <property type="match status" value="1"/>
</dbReference>
<dbReference type="SMART" id="SM00388">
    <property type="entry name" value="HisKA"/>
    <property type="match status" value="1"/>
</dbReference>
<dbReference type="InterPro" id="IPR004358">
    <property type="entry name" value="Sig_transdc_His_kin-like_C"/>
</dbReference>
<dbReference type="PRINTS" id="PR00344">
    <property type="entry name" value="BCTRLSENSOR"/>
</dbReference>
<dbReference type="SUPFAM" id="SSF55785">
    <property type="entry name" value="PYP-like sensor domain (PAS domain)"/>
    <property type="match status" value="1"/>
</dbReference>
<dbReference type="AlphaFoldDB" id="A0A248JPR6"/>
<dbReference type="InterPro" id="IPR013767">
    <property type="entry name" value="PAS_fold"/>
</dbReference>
<gene>
    <name evidence="10" type="ORF">Y958_07815</name>
</gene>
<dbReference type="GO" id="GO:0000155">
    <property type="term" value="F:phosphorelay sensor kinase activity"/>
    <property type="evidence" value="ECO:0007669"/>
    <property type="project" value="InterPro"/>
</dbReference>
<keyword evidence="11" id="KW-1185">Reference proteome</keyword>
<dbReference type="Pfam" id="PF02518">
    <property type="entry name" value="HATPase_c"/>
    <property type="match status" value="1"/>
</dbReference>
<dbReference type="InterPro" id="IPR003661">
    <property type="entry name" value="HisK_dim/P_dom"/>
</dbReference>
<name>A0A248JPR6_9PROT</name>
<evidence type="ECO:0000256" key="3">
    <source>
        <dbReference type="ARBA" id="ARBA00022553"/>
    </source>
</evidence>
<evidence type="ECO:0000256" key="4">
    <source>
        <dbReference type="ARBA" id="ARBA00022679"/>
    </source>
</evidence>
<dbReference type="InterPro" id="IPR003594">
    <property type="entry name" value="HATPase_dom"/>
</dbReference>
<dbReference type="InterPro" id="IPR005467">
    <property type="entry name" value="His_kinase_dom"/>
</dbReference>
<dbReference type="Gene3D" id="1.10.287.130">
    <property type="match status" value="1"/>
</dbReference>
<dbReference type="SUPFAM" id="SSF47384">
    <property type="entry name" value="Homodimeric domain of signal transducing histidine kinase"/>
    <property type="match status" value="1"/>
</dbReference>
<proteinExistence type="predicted"/>
<dbReference type="PROSITE" id="PS50109">
    <property type="entry name" value="HIS_KIN"/>
    <property type="match status" value="1"/>
</dbReference>
<dbReference type="Proteomes" id="UP000197153">
    <property type="component" value="Chromosome 1"/>
</dbReference>
<organism evidence="10 11">
    <name type="scientific">Nitrospirillum viridazoti CBAmc</name>
    <dbReference type="NCBI Taxonomy" id="1441467"/>
    <lineage>
        <taxon>Bacteria</taxon>
        <taxon>Pseudomonadati</taxon>
        <taxon>Pseudomonadota</taxon>
        <taxon>Alphaproteobacteria</taxon>
        <taxon>Rhodospirillales</taxon>
        <taxon>Azospirillaceae</taxon>
        <taxon>Nitrospirillum</taxon>
        <taxon>Nitrospirillum viridazoti</taxon>
    </lineage>
</organism>
<evidence type="ECO:0000256" key="7">
    <source>
        <dbReference type="ARBA" id="ARBA00022840"/>
    </source>
</evidence>
<comment type="catalytic activity">
    <reaction evidence="1">
        <text>ATP + protein L-histidine = ADP + protein N-phospho-L-histidine.</text>
        <dbReference type="EC" id="2.7.13.3"/>
    </reaction>
</comment>
<evidence type="ECO:0000259" key="9">
    <source>
        <dbReference type="PROSITE" id="PS50109"/>
    </source>
</evidence>
<evidence type="ECO:0000256" key="8">
    <source>
        <dbReference type="ARBA" id="ARBA00023012"/>
    </source>
</evidence>
<dbReference type="PANTHER" id="PTHR43065">
    <property type="entry name" value="SENSOR HISTIDINE KINASE"/>
    <property type="match status" value="1"/>
</dbReference>
<dbReference type="SUPFAM" id="SSF55874">
    <property type="entry name" value="ATPase domain of HSP90 chaperone/DNA topoisomerase II/histidine kinase"/>
    <property type="match status" value="1"/>
</dbReference>
<accession>A0A248JPR6</accession>
<dbReference type="CDD" id="cd00130">
    <property type="entry name" value="PAS"/>
    <property type="match status" value="1"/>
</dbReference>
<dbReference type="EMBL" id="CP022110">
    <property type="protein sequence ID" value="ASG20722.1"/>
    <property type="molecule type" value="Genomic_DNA"/>
</dbReference>
<feature type="domain" description="Histidine kinase" evidence="9">
    <location>
        <begin position="147"/>
        <end position="365"/>
    </location>
</feature>
<dbReference type="Gene3D" id="3.30.565.10">
    <property type="entry name" value="Histidine kinase-like ATPase, C-terminal domain"/>
    <property type="match status" value="1"/>
</dbReference>
<dbReference type="InterPro" id="IPR036890">
    <property type="entry name" value="HATPase_C_sf"/>
</dbReference>